<dbReference type="EMBL" id="AP027732">
    <property type="protein sequence ID" value="BDZ50482.1"/>
    <property type="molecule type" value="Genomic_DNA"/>
</dbReference>
<dbReference type="RefSeq" id="WP_286343491.1">
    <property type="nucleotide sequence ID" value="NZ_AP027732.1"/>
</dbReference>
<proteinExistence type="predicted"/>
<evidence type="ECO:0008006" key="3">
    <source>
        <dbReference type="Google" id="ProtNLM"/>
    </source>
</evidence>
<accession>A0ABN6XZK1</accession>
<gene>
    <name evidence="1" type="ORF">GCM10025867_27230</name>
</gene>
<name>A0ABN6XZK1_9MICO</name>
<keyword evidence="2" id="KW-1185">Reference proteome</keyword>
<protein>
    <recommendedName>
        <fullName evidence="3">Secreted protein</fullName>
    </recommendedName>
</protein>
<sequence length="62" mass="6714">MRAVVIAVAAVVSILAVVKSRRAASEIKKNVKASRRRGAVTHAVHQKAGQVDVPKLPKVKRY</sequence>
<organism evidence="1 2">
    <name type="scientific">Frondihabitans sucicola</name>
    <dbReference type="NCBI Taxonomy" id="1268041"/>
    <lineage>
        <taxon>Bacteria</taxon>
        <taxon>Bacillati</taxon>
        <taxon>Actinomycetota</taxon>
        <taxon>Actinomycetes</taxon>
        <taxon>Micrococcales</taxon>
        <taxon>Microbacteriaceae</taxon>
        <taxon>Frondihabitans</taxon>
    </lineage>
</organism>
<evidence type="ECO:0000313" key="1">
    <source>
        <dbReference type="EMBL" id="BDZ50482.1"/>
    </source>
</evidence>
<evidence type="ECO:0000313" key="2">
    <source>
        <dbReference type="Proteomes" id="UP001321486"/>
    </source>
</evidence>
<dbReference type="Proteomes" id="UP001321486">
    <property type="component" value="Chromosome"/>
</dbReference>
<reference evidence="2" key="1">
    <citation type="journal article" date="2019" name="Int. J. Syst. Evol. Microbiol.">
        <title>The Global Catalogue of Microorganisms (GCM) 10K type strain sequencing project: providing services to taxonomists for standard genome sequencing and annotation.</title>
        <authorList>
            <consortium name="The Broad Institute Genomics Platform"/>
            <consortium name="The Broad Institute Genome Sequencing Center for Infectious Disease"/>
            <person name="Wu L."/>
            <person name="Ma J."/>
        </authorList>
    </citation>
    <scope>NUCLEOTIDE SEQUENCE [LARGE SCALE GENOMIC DNA]</scope>
    <source>
        <strain evidence="2">NBRC 108728</strain>
    </source>
</reference>